<evidence type="ECO:0000313" key="1">
    <source>
        <dbReference type="EMBL" id="KAK0393876.1"/>
    </source>
</evidence>
<name>A0AA39GUT7_9BILA</name>
<dbReference type="EMBL" id="JAUCMV010000005">
    <property type="protein sequence ID" value="KAK0393876.1"/>
    <property type="molecule type" value="Genomic_DNA"/>
</dbReference>
<comment type="caution">
    <text evidence="1">The sequence shown here is derived from an EMBL/GenBank/DDBJ whole genome shotgun (WGS) entry which is preliminary data.</text>
</comment>
<protein>
    <submittedName>
        <fullName evidence="1">Uncharacterized protein</fullName>
    </submittedName>
</protein>
<gene>
    <name evidence="1" type="ORF">QR680_000447</name>
</gene>
<accession>A0AA39GUT7</accession>
<proteinExistence type="predicted"/>
<evidence type="ECO:0000313" key="2">
    <source>
        <dbReference type="Proteomes" id="UP001175271"/>
    </source>
</evidence>
<sequence>MRGFLFSIVLYFTVTVLILLIFSATSSINRFCGAPGIDLQREDRSTMPFGVICHFVMFSKDTAIWESSNCSLFIAGS</sequence>
<dbReference type="AlphaFoldDB" id="A0AA39GUT7"/>
<organism evidence="1 2">
    <name type="scientific">Steinernema hermaphroditum</name>
    <dbReference type="NCBI Taxonomy" id="289476"/>
    <lineage>
        <taxon>Eukaryota</taxon>
        <taxon>Metazoa</taxon>
        <taxon>Ecdysozoa</taxon>
        <taxon>Nematoda</taxon>
        <taxon>Chromadorea</taxon>
        <taxon>Rhabditida</taxon>
        <taxon>Tylenchina</taxon>
        <taxon>Panagrolaimomorpha</taxon>
        <taxon>Strongyloidoidea</taxon>
        <taxon>Steinernematidae</taxon>
        <taxon>Steinernema</taxon>
    </lineage>
</organism>
<reference evidence="1" key="1">
    <citation type="submission" date="2023-06" db="EMBL/GenBank/DDBJ databases">
        <title>Genomic analysis of the entomopathogenic nematode Steinernema hermaphroditum.</title>
        <authorList>
            <person name="Schwarz E.M."/>
            <person name="Heppert J.K."/>
            <person name="Baniya A."/>
            <person name="Schwartz H.T."/>
            <person name="Tan C.-H."/>
            <person name="Antoshechkin I."/>
            <person name="Sternberg P.W."/>
            <person name="Goodrich-Blair H."/>
            <person name="Dillman A.R."/>
        </authorList>
    </citation>
    <scope>NUCLEOTIDE SEQUENCE</scope>
    <source>
        <strain evidence="1">PS9179</strain>
        <tissue evidence="1">Whole animal</tissue>
    </source>
</reference>
<dbReference type="Proteomes" id="UP001175271">
    <property type="component" value="Unassembled WGS sequence"/>
</dbReference>
<keyword evidence="2" id="KW-1185">Reference proteome</keyword>